<evidence type="ECO:0000313" key="6">
    <source>
        <dbReference type="Proteomes" id="UP000019118"/>
    </source>
</evidence>
<evidence type="ECO:0000313" key="5">
    <source>
        <dbReference type="EnsemblMetazoa" id="XP_019772572.1"/>
    </source>
</evidence>
<dbReference type="PANTHER" id="PTHR16502">
    <property type="entry name" value="KERATINOCYTE-ASSOCIATED TRANSMEMBRANE PROTEIN 2"/>
    <property type="match status" value="1"/>
</dbReference>
<feature type="non-terminal residue" evidence="4">
    <location>
        <position position="1"/>
    </location>
</feature>
<keyword evidence="2" id="KW-1133">Transmembrane helix</keyword>
<evidence type="ECO:0000256" key="1">
    <source>
        <dbReference type="SAM" id="MobiDB-lite"/>
    </source>
</evidence>
<name>N6TVH6_DENPD</name>
<keyword evidence="2" id="KW-0472">Membrane</keyword>
<dbReference type="Pfam" id="PF17818">
    <property type="entry name" value="KCT2"/>
    <property type="match status" value="1"/>
</dbReference>
<dbReference type="OrthoDB" id="5846619at2759"/>
<evidence type="ECO:0000256" key="2">
    <source>
        <dbReference type="SAM" id="Phobius"/>
    </source>
</evidence>
<feature type="region of interest" description="Disordered" evidence="1">
    <location>
        <begin position="228"/>
        <end position="379"/>
    </location>
</feature>
<dbReference type="OMA" id="ESIMEFC"/>
<evidence type="ECO:0000256" key="3">
    <source>
        <dbReference type="SAM" id="SignalP"/>
    </source>
</evidence>
<feature type="compositionally biased region" description="Basic and acidic residues" evidence="1">
    <location>
        <begin position="232"/>
        <end position="244"/>
    </location>
</feature>
<dbReference type="HOGENOM" id="CLU_576551_0_0_1"/>
<evidence type="ECO:0000313" key="4">
    <source>
        <dbReference type="EMBL" id="ENN82043.1"/>
    </source>
</evidence>
<dbReference type="PANTHER" id="PTHR16502:SF0">
    <property type="entry name" value="KERATINOCYTE-ASSOCIATED TRANSMEMBRANE PROTEIN 2"/>
    <property type="match status" value="1"/>
</dbReference>
<feature type="signal peptide" evidence="3">
    <location>
        <begin position="1"/>
        <end position="25"/>
    </location>
</feature>
<sequence length="474" mass="52227">MYKQMLQTWIFCILVCVIIPSRSVCAPSENKTTQNTLYEAVVSKCPSLGVTDLYKNWKDLFDNQCSNFTAINATTELTKKELPYVRCKVLYESIMEFCSSNLESLEVVKLKGFISLSNDMKCDLSEVCNDETGLPALESTPNNVSHLMKKFNCVLICSIVGSNGPEVTDICKLAYFFKSIDVKELNSNRMQLHGNIRSSPAPQHKNETLSGPIKVIAFKPLNQSVRGPVDSEIPKLPEANKDNVVKAQESPIVNKSNIDVKPVPKPEENAPAVQPQLIVPNSLENAADDENQNVKSEDNSVGDPGEQNMNIQNNDVGVAVDVSDEVAPGDSDTKDDDKDQGEQPDENGFPAESDVDLGKAKSTLKQSSTISSKGKPNTLDDELIINMNPVEDGMDGDSYFFSYFSVTMCLVIVGYVGYHNRHKILALLLEGKRGKRNGRSGRRPNSANYHKLDTNLEEAISSSCTKNPPSNIIY</sequence>
<reference evidence="5" key="2">
    <citation type="submission" date="2024-08" db="UniProtKB">
        <authorList>
            <consortium name="EnsemblMetazoa"/>
        </authorList>
    </citation>
    <scope>IDENTIFICATION</scope>
</reference>
<keyword evidence="2" id="KW-0812">Transmembrane</keyword>
<feature type="compositionally biased region" description="Basic and acidic residues" evidence="1">
    <location>
        <begin position="331"/>
        <end position="341"/>
    </location>
</feature>
<protein>
    <submittedName>
        <fullName evidence="4 5">Uncharacterized protein</fullName>
    </submittedName>
</protein>
<dbReference type="EMBL" id="KB739995">
    <property type="protein sequence ID" value="ENN82043.1"/>
    <property type="molecule type" value="Genomic_DNA"/>
</dbReference>
<feature type="chain" id="PRO_5010971876" evidence="3">
    <location>
        <begin position="26"/>
        <end position="474"/>
    </location>
</feature>
<keyword evidence="3" id="KW-0732">Signal</keyword>
<dbReference type="AlphaFoldDB" id="N6TVH6"/>
<dbReference type="KEGG" id="dpa:109546167"/>
<accession>N6TVH6</accession>
<keyword evidence="6" id="KW-1185">Reference proteome</keyword>
<organism evidence="4">
    <name type="scientific">Dendroctonus ponderosae</name>
    <name type="common">Mountain pine beetle</name>
    <dbReference type="NCBI Taxonomy" id="77166"/>
    <lineage>
        <taxon>Eukaryota</taxon>
        <taxon>Metazoa</taxon>
        <taxon>Ecdysozoa</taxon>
        <taxon>Arthropoda</taxon>
        <taxon>Hexapoda</taxon>
        <taxon>Insecta</taxon>
        <taxon>Pterygota</taxon>
        <taxon>Neoptera</taxon>
        <taxon>Endopterygota</taxon>
        <taxon>Coleoptera</taxon>
        <taxon>Polyphaga</taxon>
        <taxon>Cucujiformia</taxon>
        <taxon>Curculionidae</taxon>
        <taxon>Scolytinae</taxon>
        <taxon>Dendroctonus</taxon>
    </lineage>
</organism>
<proteinExistence type="predicted"/>
<feature type="compositionally biased region" description="Polar residues" evidence="1">
    <location>
        <begin position="363"/>
        <end position="375"/>
    </location>
</feature>
<dbReference type="InterPro" id="IPR037645">
    <property type="entry name" value="KCT2"/>
</dbReference>
<dbReference type="EnsemblMetazoa" id="XM_019917013.1">
    <property type="protein sequence ID" value="XP_019772572.1"/>
    <property type="gene ID" value="LOC109546167"/>
</dbReference>
<dbReference type="Proteomes" id="UP000019118">
    <property type="component" value="Unassembled WGS sequence"/>
</dbReference>
<reference evidence="4 6" key="1">
    <citation type="journal article" date="2013" name="Genome Biol.">
        <title>Draft genome of the mountain pine beetle, Dendroctonus ponderosae Hopkins, a major forest pest.</title>
        <authorList>
            <person name="Keeling C.I."/>
            <person name="Yuen M.M."/>
            <person name="Liao N.Y."/>
            <person name="Docking T.R."/>
            <person name="Chan S.K."/>
            <person name="Taylor G.A."/>
            <person name="Palmquist D.L."/>
            <person name="Jackman S.D."/>
            <person name="Nguyen A."/>
            <person name="Li M."/>
            <person name="Henderson H."/>
            <person name="Janes J.K."/>
            <person name="Zhao Y."/>
            <person name="Pandoh P."/>
            <person name="Moore R."/>
            <person name="Sperling F.A."/>
            <person name="Huber D.P."/>
            <person name="Birol I."/>
            <person name="Jones S.J."/>
            <person name="Bohlmann J."/>
        </authorList>
    </citation>
    <scope>NUCLEOTIDE SEQUENCE</scope>
</reference>
<gene>
    <name evidence="5" type="primary">109546167</name>
    <name evidence="4" type="ORF">YQE_01618</name>
</gene>
<feature type="transmembrane region" description="Helical" evidence="2">
    <location>
        <begin position="399"/>
        <end position="418"/>
    </location>
</feature>